<protein>
    <submittedName>
        <fullName evidence="4">Gfo/Idh/MocA family oxidoreductase</fullName>
    </submittedName>
</protein>
<evidence type="ECO:0000313" key="5">
    <source>
        <dbReference type="Proteomes" id="UP000509346"/>
    </source>
</evidence>
<feature type="domain" description="GFO/IDH/MocA-like oxidoreductase" evidence="3">
    <location>
        <begin position="130"/>
        <end position="277"/>
    </location>
</feature>
<dbReference type="InterPro" id="IPR055170">
    <property type="entry name" value="GFO_IDH_MocA-like_dom"/>
</dbReference>
<dbReference type="OrthoDB" id="25239at2157"/>
<evidence type="ECO:0000313" key="4">
    <source>
        <dbReference type="EMBL" id="QLH80350.1"/>
    </source>
</evidence>
<dbReference type="Pfam" id="PF22725">
    <property type="entry name" value="GFO_IDH_MocA_C3"/>
    <property type="match status" value="1"/>
</dbReference>
<evidence type="ECO:0000259" key="2">
    <source>
        <dbReference type="Pfam" id="PF01408"/>
    </source>
</evidence>
<dbReference type="Gene3D" id="3.40.50.720">
    <property type="entry name" value="NAD(P)-binding Rossmann-like Domain"/>
    <property type="match status" value="1"/>
</dbReference>
<reference evidence="4 5" key="1">
    <citation type="submission" date="2020-07" db="EMBL/GenBank/DDBJ databases">
        <title>Halosimplex litoreum sp. nov. and Halosimplex rubrum sp. nov., isolated from different salt environments.</title>
        <authorList>
            <person name="Cui H."/>
        </authorList>
    </citation>
    <scope>NUCLEOTIDE SEQUENCE [LARGE SCALE GENOMIC DNA]</scope>
    <source>
        <strain evidence="4 5">R2</strain>
    </source>
</reference>
<dbReference type="InterPro" id="IPR036291">
    <property type="entry name" value="NAD(P)-bd_dom_sf"/>
</dbReference>
<evidence type="ECO:0000256" key="1">
    <source>
        <dbReference type="ARBA" id="ARBA00023002"/>
    </source>
</evidence>
<sequence length="380" mass="40733">MTVEIGIVGAGNRGQSHANSYDEVDGADVVAVADIDEEAATELADDHGATVYGDFREMLDDAGVDAVSVCVHNNLHRPVAEAAADAGAHIFTEKPMAATYTDARAMAEAAESAGIHLGVQNYDLFDDETRAASRLVEQGELGEPYYARGVFSRRRGRPYIDGYGTPGFVSKESAGGGPVIDIGTYVLGQLLYLLGNADVERVGGATFEKTDDAYAEELVGENRDTYTGRLEESGYDVEDAGVGTAHLADGSVLELRAAWHMYLPDRPSVVAGSQGGLQLDPFEFYTTTGDYEATVSLDLDEYERRQGLIAGDGYETAETGDQFAHWIDTIEGDVDDPIPTGDLALNSMRIMEGIYLSQEAGRELTAEEIAERSESTAVEL</sequence>
<organism evidence="4 5">
    <name type="scientific">Halosimplex pelagicum</name>
    <dbReference type="NCBI Taxonomy" id="869886"/>
    <lineage>
        <taxon>Archaea</taxon>
        <taxon>Methanobacteriati</taxon>
        <taxon>Methanobacteriota</taxon>
        <taxon>Stenosarchaea group</taxon>
        <taxon>Halobacteria</taxon>
        <taxon>Halobacteriales</taxon>
        <taxon>Haloarculaceae</taxon>
        <taxon>Halosimplex</taxon>
    </lineage>
</organism>
<dbReference type="RefSeq" id="WP_179920179.1">
    <property type="nucleotide sequence ID" value="NZ_CP058909.1"/>
</dbReference>
<dbReference type="InterPro" id="IPR050463">
    <property type="entry name" value="Gfo/Idh/MocA_oxidrdct_glycsds"/>
</dbReference>
<dbReference type="InterPro" id="IPR000683">
    <property type="entry name" value="Gfo/Idh/MocA-like_OxRdtase_N"/>
</dbReference>
<name>A0A7D5T7L1_9EURY</name>
<dbReference type="EMBL" id="CP058909">
    <property type="protein sequence ID" value="QLH80350.1"/>
    <property type="molecule type" value="Genomic_DNA"/>
</dbReference>
<dbReference type="Gene3D" id="3.30.360.10">
    <property type="entry name" value="Dihydrodipicolinate Reductase, domain 2"/>
    <property type="match status" value="1"/>
</dbReference>
<dbReference type="GeneID" id="56081188"/>
<dbReference type="PANTHER" id="PTHR43818">
    <property type="entry name" value="BCDNA.GH03377"/>
    <property type="match status" value="1"/>
</dbReference>
<dbReference type="PANTHER" id="PTHR43818:SF11">
    <property type="entry name" value="BCDNA.GH03377"/>
    <property type="match status" value="1"/>
</dbReference>
<evidence type="ECO:0000259" key="3">
    <source>
        <dbReference type="Pfam" id="PF22725"/>
    </source>
</evidence>
<keyword evidence="1" id="KW-0560">Oxidoreductase</keyword>
<feature type="domain" description="Gfo/Idh/MocA-like oxidoreductase N-terminal" evidence="2">
    <location>
        <begin position="4"/>
        <end position="119"/>
    </location>
</feature>
<dbReference type="Proteomes" id="UP000509346">
    <property type="component" value="Chromosome"/>
</dbReference>
<dbReference type="Pfam" id="PF01408">
    <property type="entry name" value="GFO_IDH_MocA"/>
    <property type="match status" value="1"/>
</dbReference>
<dbReference type="AlphaFoldDB" id="A0A7D5T7L1"/>
<proteinExistence type="predicted"/>
<keyword evidence="5" id="KW-1185">Reference proteome</keyword>
<dbReference type="KEGG" id="hpel:HZS54_01325"/>
<dbReference type="GO" id="GO:0000166">
    <property type="term" value="F:nucleotide binding"/>
    <property type="evidence" value="ECO:0007669"/>
    <property type="project" value="InterPro"/>
</dbReference>
<gene>
    <name evidence="4" type="ORF">HZS54_01325</name>
</gene>
<dbReference type="SUPFAM" id="SSF51735">
    <property type="entry name" value="NAD(P)-binding Rossmann-fold domains"/>
    <property type="match status" value="1"/>
</dbReference>
<dbReference type="SUPFAM" id="SSF55347">
    <property type="entry name" value="Glyceraldehyde-3-phosphate dehydrogenase-like, C-terminal domain"/>
    <property type="match status" value="1"/>
</dbReference>
<accession>A0A7D5T7L1</accession>
<dbReference type="GO" id="GO:0016491">
    <property type="term" value="F:oxidoreductase activity"/>
    <property type="evidence" value="ECO:0007669"/>
    <property type="project" value="UniProtKB-KW"/>
</dbReference>